<protein>
    <recommendedName>
        <fullName evidence="3">Transposase (putative) gypsy type domain-containing protein</fullName>
    </recommendedName>
</protein>
<feature type="region of interest" description="Disordered" evidence="2">
    <location>
        <begin position="253"/>
        <end position="279"/>
    </location>
</feature>
<feature type="domain" description="Transposase (putative) gypsy type" evidence="3">
    <location>
        <begin position="91"/>
        <end position="158"/>
    </location>
</feature>
<dbReference type="Gramene" id="PVH48326">
    <property type="protein sequence ID" value="PVH48326"/>
    <property type="gene ID" value="PAHAL_4G308700"/>
</dbReference>
<dbReference type="Pfam" id="PF04195">
    <property type="entry name" value="Transposase_28"/>
    <property type="match status" value="1"/>
</dbReference>
<organism evidence="4">
    <name type="scientific">Panicum hallii</name>
    <dbReference type="NCBI Taxonomy" id="206008"/>
    <lineage>
        <taxon>Eukaryota</taxon>
        <taxon>Viridiplantae</taxon>
        <taxon>Streptophyta</taxon>
        <taxon>Embryophyta</taxon>
        <taxon>Tracheophyta</taxon>
        <taxon>Spermatophyta</taxon>
        <taxon>Magnoliopsida</taxon>
        <taxon>Liliopsida</taxon>
        <taxon>Poales</taxon>
        <taxon>Poaceae</taxon>
        <taxon>PACMAD clade</taxon>
        <taxon>Panicoideae</taxon>
        <taxon>Panicodae</taxon>
        <taxon>Paniceae</taxon>
        <taxon>Panicinae</taxon>
        <taxon>Panicum</taxon>
        <taxon>Panicum sect. Panicum</taxon>
    </lineage>
</organism>
<proteinExistence type="predicted"/>
<feature type="region of interest" description="Disordered" evidence="2">
    <location>
        <begin position="298"/>
        <end position="385"/>
    </location>
</feature>
<keyword evidence="1" id="KW-0175">Coiled coil</keyword>
<dbReference type="AlphaFoldDB" id="A0A2T8JEJ3"/>
<dbReference type="PANTHER" id="PTHR31099">
    <property type="entry name" value="OS06G0165300 PROTEIN"/>
    <property type="match status" value="1"/>
</dbReference>
<dbReference type="PANTHER" id="PTHR31099:SF28">
    <property type="entry name" value="F5J5.12"/>
    <property type="match status" value="1"/>
</dbReference>
<feature type="compositionally biased region" description="Basic and acidic residues" evidence="2">
    <location>
        <begin position="362"/>
        <end position="377"/>
    </location>
</feature>
<feature type="compositionally biased region" description="Low complexity" evidence="2">
    <location>
        <begin position="343"/>
        <end position="352"/>
    </location>
</feature>
<name>A0A2T8JEJ3_9POAL</name>
<gene>
    <name evidence="4" type="ORF">PAHAL_4G308700</name>
</gene>
<reference evidence="4" key="1">
    <citation type="submission" date="2018-04" db="EMBL/GenBank/DDBJ databases">
        <title>WGS assembly of Panicum hallii.</title>
        <authorList>
            <person name="Lovell J."/>
            <person name="Jenkins J."/>
            <person name="Lowry D."/>
            <person name="Mamidi S."/>
            <person name="Sreedasyam A."/>
            <person name="Weng X."/>
            <person name="Barry K."/>
            <person name="Bonette J."/>
            <person name="Campitelli B."/>
            <person name="Daum C."/>
            <person name="Gordon S."/>
            <person name="Gould B."/>
            <person name="Lipzen A."/>
            <person name="Macqueen A."/>
            <person name="Palacio-Mejia J."/>
            <person name="Plott C."/>
            <person name="Shakirov E."/>
            <person name="Shu S."/>
            <person name="Yoshinaga Y."/>
            <person name="Zane M."/>
            <person name="Rokhsar D."/>
            <person name="Grimwood J."/>
            <person name="Schmutz J."/>
            <person name="Juenger T."/>
        </authorList>
    </citation>
    <scope>NUCLEOTIDE SEQUENCE [LARGE SCALE GENOMIC DNA]</scope>
    <source>
        <strain evidence="4">FIL2</strain>
    </source>
</reference>
<evidence type="ECO:0000256" key="2">
    <source>
        <dbReference type="SAM" id="MobiDB-lite"/>
    </source>
</evidence>
<feature type="compositionally biased region" description="Basic and acidic residues" evidence="2">
    <location>
        <begin position="319"/>
        <end position="342"/>
    </location>
</feature>
<evidence type="ECO:0000259" key="3">
    <source>
        <dbReference type="Pfam" id="PF04195"/>
    </source>
</evidence>
<sequence>MPSSASSSSSSSLYIIGARAPDAALDGGDTDDDASGGGALSRPVAERFASSFLTQESLDALCRKYGVPDQFKAILPAGHHRACSPPPPGTVCVYAQALEAGMRVPLHGFFCEVLAHFGVAPSQIAPNGWRVMAGFLVLCHFAGVPPSLAVFRHFFSLCAHKLKGWYWFRGKDSAGALIKGLPLSLKGWKEGFFFLRSPTPWPCPVKWGEPSKVSTAEPVLTREEQSRATKLLRVHGAAVDLKTCLSESNLAAAMATGSPRPPPPPPSPRTASNAKGMDPSVYDMMKSLRAAKAAQALGEKVTAKSEPGSDTPLSGTKRKLADDATKQGLPRHEPSTPLDHAHGSSSGAAPPGFSTQRASKSSVRDHDPVPKPRHTPDLPDGGDTAGWEAARRMLQSIVAPSRERAFSAAKPSDVIESSFVTMLEAANCVSFSLGYALELEEKLAAREREADALRRELTKAKAELAGARKASAGEARSARAAALEEYLGSTEHELRLANHALTGYERGMEHMKRAALRRYPHLDPEQLVVPPDGGGP</sequence>
<feature type="compositionally biased region" description="Pro residues" evidence="2">
    <location>
        <begin position="259"/>
        <end position="268"/>
    </location>
</feature>
<evidence type="ECO:0000313" key="4">
    <source>
        <dbReference type="EMBL" id="PVH48326.1"/>
    </source>
</evidence>
<dbReference type="InterPro" id="IPR007321">
    <property type="entry name" value="Transposase_28"/>
</dbReference>
<accession>A0A2T8JEJ3</accession>
<evidence type="ECO:0000256" key="1">
    <source>
        <dbReference type="SAM" id="Coils"/>
    </source>
</evidence>
<dbReference type="EMBL" id="CM008049">
    <property type="protein sequence ID" value="PVH48326.1"/>
    <property type="molecule type" value="Genomic_DNA"/>
</dbReference>
<dbReference type="Proteomes" id="UP000243499">
    <property type="component" value="Chromosome 4"/>
</dbReference>
<feature type="coiled-coil region" evidence="1">
    <location>
        <begin position="436"/>
        <end position="470"/>
    </location>
</feature>